<evidence type="ECO:0000256" key="1">
    <source>
        <dbReference type="ARBA" id="ARBA00004418"/>
    </source>
</evidence>
<keyword evidence="3" id="KW-0732">Signal</keyword>
<name>A0A4Q7NGT8_9BURK</name>
<protein>
    <submittedName>
        <fullName evidence="5">ABC-type nitrate/sulfonate/bicarbonate transport system substrate-binding protein</fullName>
    </submittedName>
</protein>
<keyword evidence="6" id="KW-1185">Reference proteome</keyword>
<accession>A0A4Q7NGT8</accession>
<feature type="domain" description="SsuA/THI5-like" evidence="4">
    <location>
        <begin position="24"/>
        <end position="226"/>
    </location>
</feature>
<comment type="subcellular location">
    <subcellularLocation>
        <location evidence="1">Periplasm</location>
    </subcellularLocation>
</comment>
<proteinExistence type="inferred from homology"/>
<dbReference type="Proteomes" id="UP000292445">
    <property type="component" value="Unassembled WGS sequence"/>
</dbReference>
<dbReference type="OrthoDB" id="506623at2"/>
<dbReference type="EMBL" id="SGXC01000001">
    <property type="protein sequence ID" value="RZS84043.1"/>
    <property type="molecule type" value="Genomic_DNA"/>
</dbReference>
<dbReference type="Pfam" id="PF09084">
    <property type="entry name" value="NMT1"/>
    <property type="match status" value="1"/>
</dbReference>
<comment type="caution">
    <text evidence="5">The sequence shown here is derived from an EMBL/GenBank/DDBJ whole genome shotgun (WGS) entry which is preliminary data.</text>
</comment>
<comment type="similarity">
    <text evidence="2">Belongs to the bacterial solute-binding protein SsuA/TauA family.</text>
</comment>
<dbReference type="InterPro" id="IPR015168">
    <property type="entry name" value="SsuA/THI5"/>
</dbReference>
<evidence type="ECO:0000313" key="5">
    <source>
        <dbReference type="EMBL" id="RZS84043.1"/>
    </source>
</evidence>
<evidence type="ECO:0000313" key="6">
    <source>
        <dbReference type="Proteomes" id="UP000292445"/>
    </source>
</evidence>
<dbReference type="GO" id="GO:0042918">
    <property type="term" value="P:alkanesulfonate transmembrane transport"/>
    <property type="evidence" value="ECO:0007669"/>
    <property type="project" value="TreeGrafter"/>
</dbReference>
<organism evidence="5 6">
    <name type="scientific">Pigmentiphaga kullae</name>
    <dbReference type="NCBI Taxonomy" id="151784"/>
    <lineage>
        <taxon>Bacteria</taxon>
        <taxon>Pseudomonadati</taxon>
        <taxon>Pseudomonadota</taxon>
        <taxon>Betaproteobacteria</taxon>
        <taxon>Burkholderiales</taxon>
        <taxon>Alcaligenaceae</taxon>
        <taxon>Pigmentiphaga</taxon>
    </lineage>
</organism>
<gene>
    <name evidence="5" type="ORF">EV675_0045</name>
</gene>
<dbReference type="SUPFAM" id="SSF53850">
    <property type="entry name" value="Periplasmic binding protein-like II"/>
    <property type="match status" value="1"/>
</dbReference>
<evidence type="ECO:0000256" key="2">
    <source>
        <dbReference type="ARBA" id="ARBA00010742"/>
    </source>
</evidence>
<dbReference type="RefSeq" id="WP_130355442.1">
    <property type="nucleotide sequence ID" value="NZ_SGXC01000001.1"/>
</dbReference>
<dbReference type="Gene3D" id="3.40.190.10">
    <property type="entry name" value="Periplasmic binding protein-like II"/>
    <property type="match status" value="2"/>
</dbReference>
<dbReference type="AlphaFoldDB" id="A0A4Q7NGT8"/>
<dbReference type="GO" id="GO:0042597">
    <property type="term" value="C:periplasmic space"/>
    <property type="evidence" value="ECO:0007669"/>
    <property type="project" value="UniProtKB-SubCell"/>
</dbReference>
<evidence type="ECO:0000259" key="4">
    <source>
        <dbReference type="Pfam" id="PF09084"/>
    </source>
</evidence>
<reference evidence="5 6" key="1">
    <citation type="submission" date="2019-02" db="EMBL/GenBank/DDBJ databases">
        <title>Genomic Encyclopedia of Type Strains, Phase IV (KMG-IV): sequencing the most valuable type-strain genomes for metagenomic binning, comparative biology and taxonomic classification.</title>
        <authorList>
            <person name="Goeker M."/>
        </authorList>
    </citation>
    <scope>NUCLEOTIDE SEQUENCE [LARGE SCALE GENOMIC DNA]</scope>
    <source>
        <strain evidence="5 6">K24</strain>
    </source>
</reference>
<sequence length="297" mass="32043">MTPLPTVRLALGLRSTAQSLGVIGRDAGVFREQGLDLVIAREETAGPEGVRGLVAGEYDLAEFGAVPLVQAVYEGHDPVILLAAEQTNAMYLLGAARIGGPGELIGQKIGVLSIAGQTGVSAAAMLDKWALPRKDVELVELGTYPAIYRALQDGGVAAGVLTADYGVAGSVAFGLHRLADLGQELRFQGPIVATTRRYARAHPDRVQRAVAAYVRTIELFIDQPQRVLASMRRHLGFLDQAQALAVHDFYSRRFQRQPHPSAAGVQRVIDLYADGSRPPLRLEDVWDRTFLDRSLSA</sequence>
<evidence type="ECO:0000256" key="3">
    <source>
        <dbReference type="ARBA" id="ARBA00022729"/>
    </source>
</evidence>
<dbReference type="PANTHER" id="PTHR30024">
    <property type="entry name" value="ALIPHATIC SULFONATES-BINDING PROTEIN-RELATED"/>
    <property type="match status" value="1"/>
</dbReference>
<dbReference type="PANTHER" id="PTHR30024:SF47">
    <property type="entry name" value="TAURINE-BINDING PERIPLASMIC PROTEIN"/>
    <property type="match status" value="1"/>
</dbReference>